<feature type="compositionally biased region" description="Basic and acidic residues" evidence="1">
    <location>
        <begin position="1"/>
        <end position="26"/>
    </location>
</feature>
<dbReference type="Proteomes" id="UP000789833">
    <property type="component" value="Unassembled WGS sequence"/>
</dbReference>
<evidence type="ECO:0000256" key="2">
    <source>
        <dbReference type="SAM" id="Phobius"/>
    </source>
</evidence>
<protein>
    <recommendedName>
        <fullName evidence="5">DNA-directed RNA polymerase subunit beta</fullName>
    </recommendedName>
</protein>
<keyword evidence="2" id="KW-1133">Transmembrane helix</keyword>
<dbReference type="EMBL" id="CAKJTJ010000003">
    <property type="protein sequence ID" value="CAG9620187.1"/>
    <property type="molecule type" value="Genomic_DNA"/>
</dbReference>
<evidence type="ECO:0008006" key="5">
    <source>
        <dbReference type="Google" id="ProtNLM"/>
    </source>
</evidence>
<name>A0ABN8A993_9BACI</name>
<feature type="region of interest" description="Disordered" evidence="1">
    <location>
        <begin position="1"/>
        <end position="34"/>
    </location>
</feature>
<dbReference type="RefSeq" id="WP_230500106.1">
    <property type="nucleotide sequence ID" value="NZ_CAKJTJ010000003.1"/>
</dbReference>
<accession>A0ABN8A993</accession>
<keyword evidence="2" id="KW-0472">Membrane</keyword>
<organism evidence="3 4">
    <name type="scientific">Sutcliffiella rhizosphaerae</name>
    <dbReference type="NCBI Taxonomy" id="2880967"/>
    <lineage>
        <taxon>Bacteria</taxon>
        <taxon>Bacillati</taxon>
        <taxon>Bacillota</taxon>
        <taxon>Bacilli</taxon>
        <taxon>Bacillales</taxon>
        <taxon>Bacillaceae</taxon>
        <taxon>Sutcliffiella</taxon>
    </lineage>
</organism>
<reference evidence="3 4" key="1">
    <citation type="submission" date="2021-10" db="EMBL/GenBank/DDBJ databases">
        <authorList>
            <person name="Criscuolo A."/>
        </authorList>
    </citation>
    <scope>NUCLEOTIDE SEQUENCE [LARGE SCALE GENOMIC DNA]</scope>
    <source>
        <strain evidence="4">CIP 111883</strain>
    </source>
</reference>
<evidence type="ECO:0000313" key="3">
    <source>
        <dbReference type="EMBL" id="CAG9620187.1"/>
    </source>
</evidence>
<dbReference type="Pfam" id="PF11772">
    <property type="entry name" value="EpuA"/>
    <property type="match status" value="1"/>
</dbReference>
<proteinExistence type="predicted"/>
<evidence type="ECO:0000256" key="1">
    <source>
        <dbReference type="SAM" id="MobiDB-lite"/>
    </source>
</evidence>
<feature type="transmembrane region" description="Helical" evidence="2">
    <location>
        <begin position="49"/>
        <end position="75"/>
    </location>
</feature>
<comment type="caution">
    <text evidence="3">The sequence shown here is derived from an EMBL/GenBank/DDBJ whole genome shotgun (WGS) entry which is preliminary data.</text>
</comment>
<dbReference type="InterPro" id="IPR024596">
    <property type="entry name" value="RNApol_su_b/EpuA"/>
</dbReference>
<gene>
    <name evidence="3" type="ORF">BACCIP111883_00955</name>
</gene>
<keyword evidence="4" id="KW-1185">Reference proteome</keyword>
<sequence length="99" mass="11560">MGEKEEQKSLTREELRKAQKKQAKEENTEEVVEQSRPERIRWRIRLIPIWLRLIIILAVMAIALIAGSMFGYAVLGGGEPMDVFKKETWQHILDLVNKE</sequence>
<evidence type="ECO:0000313" key="4">
    <source>
        <dbReference type="Proteomes" id="UP000789833"/>
    </source>
</evidence>
<keyword evidence="2" id="KW-0812">Transmembrane</keyword>